<evidence type="ECO:0000256" key="4">
    <source>
        <dbReference type="ARBA" id="ARBA00023015"/>
    </source>
</evidence>
<name>A0A1R4GX19_9GAMM</name>
<evidence type="ECO:0000256" key="2">
    <source>
        <dbReference type="ARBA" id="ARBA00022814"/>
    </source>
</evidence>
<feature type="domain" description="NusB/RsmB/TIM44" evidence="8">
    <location>
        <begin position="34"/>
        <end position="171"/>
    </location>
</feature>
<reference evidence="9 10" key="1">
    <citation type="submission" date="2017-02" db="EMBL/GenBank/DDBJ databases">
        <authorList>
            <person name="Peterson S.W."/>
        </authorList>
    </citation>
    <scope>NUCLEOTIDE SEQUENCE [LARGE SCALE GENOMIC DNA]</scope>
    <source>
        <strain evidence="9">Psychrobacter_piechaudii</strain>
    </source>
</reference>
<feature type="region of interest" description="Disordered" evidence="7">
    <location>
        <begin position="1"/>
        <end position="21"/>
    </location>
</feature>
<protein>
    <recommendedName>
        <fullName evidence="6">Transcription antitermination protein NusB</fullName>
    </recommendedName>
    <alternativeName>
        <fullName evidence="6">Antitermination factor NusB</fullName>
    </alternativeName>
</protein>
<dbReference type="InterPro" id="IPR006027">
    <property type="entry name" value="NusB_RsmB_TIM44"/>
</dbReference>
<dbReference type="RefSeq" id="WP_077451545.1">
    <property type="nucleotide sequence ID" value="NZ_FUGE01000184.1"/>
</dbReference>
<keyword evidence="3 6" id="KW-0694">RNA-binding</keyword>
<evidence type="ECO:0000256" key="1">
    <source>
        <dbReference type="ARBA" id="ARBA00005952"/>
    </source>
</evidence>
<evidence type="ECO:0000256" key="7">
    <source>
        <dbReference type="SAM" id="MobiDB-lite"/>
    </source>
</evidence>
<keyword evidence="10" id="KW-1185">Reference proteome</keyword>
<accession>A0A1R4GX19</accession>
<dbReference type="GO" id="GO:0006353">
    <property type="term" value="P:DNA-templated transcription termination"/>
    <property type="evidence" value="ECO:0007669"/>
    <property type="project" value="UniProtKB-UniRule"/>
</dbReference>
<dbReference type="GO" id="GO:0031564">
    <property type="term" value="P:transcription antitermination"/>
    <property type="evidence" value="ECO:0007669"/>
    <property type="project" value="UniProtKB-KW"/>
</dbReference>
<evidence type="ECO:0000313" key="9">
    <source>
        <dbReference type="EMBL" id="SJM72645.1"/>
    </source>
</evidence>
<keyword evidence="5 6" id="KW-0804">Transcription</keyword>
<comment type="function">
    <text evidence="6">Involved in transcription antitermination. Required for transcription of ribosomal RNA (rRNA) genes. Binds specifically to the boxA antiterminator sequence of the ribosomal RNA (rrn) operons.</text>
</comment>
<evidence type="ECO:0000256" key="3">
    <source>
        <dbReference type="ARBA" id="ARBA00022884"/>
    </source>
</evidence>
<keyword evidence="2 6" id="KW-0889">Transcription antitermination</keyword>
<dbReference type="SUPFAM" id="SSF48013">
    <property type="entry name" value="NusB-like"/>
    <property type="match status" value="1"/>
</dbReference>
<dbReference type="NCBIfam" id="TIGR01951">
    <property type="entry name" value="nusB"/>
    <property type="match status" value="1"/>
</dbReference>
<dbReference type="InterPro" id="IPR011605">
    <property type="entry name" value="NusB_fam"/>
</dbReference>
<dbReference type="HAMAP" id="MF_00073">
    <property type="entry name" value="NusB"/>
    <property type="match status" value="1"/>
</dbReference>
<comment type="similarity">
    <text evidence="1 6">Belongs to the NusB family.</text>
</comment>
<organism evidence="9 10">
    <name type="scientific">Psychrobacter piechaudii</name>
    <dbReference type="NCBI Taxonomy" id="1945521"/>
    <lineage>
        <taxon>Bacteria</taxon>
        <taxon>Pseudomonadati</taxon>
        <taxon>Pseudomonadota</taxon>
        <taxon>Gammaproteobacteria</taxon>
        <taxon>Moraxellales</taxon>
        <taxon>Moraxellaceae</taxon>
        <taxon>Psychrobacter</taxon>
    </lineage>
</organism>
<dbReference type="InterPro" id="IPR035926">
    <property type="entry name" value="NusB-like_sf"/>
</dbReference>
<dbReference type="AlphaFoldDB" id="A0A1R4GX19"/>
<dbReference type="EMBL" id="FUGE01000184">
    <property type="protein sequence ID" value="SJM72645.1"/>
    <property type="molecule type" value="Genomic_DNA"/>
</dbReference>
<evidence type="ECO:0000313" key="10">
    <source>
        <dbReference type="Proteomes" id="UP000188357"/>
    </source>
</evidence>
<dbReference type="STRING" id="1945521.A1232T_01860"/>
<evidence type="ECO:0000259" key="8">
    <source>
        <dbReference type="Pfam" id="PF01029"/>
    </source>
</evidence>
<keyword evidence="4 6" id="KW-0805">Transcription regulation</keyword>
<evidence type="ECO:0000256" key="6">
    <source>
        <dbReference type="HAMAP-Rule" id="MF_00073"/>
    </source>
</evidence>
<feature type="compositionally biased region" description="Basic residues" evidence="7">
    <location>
        <begin position="234"/>
        <end position="244"/>
    </location>
</feature>
<dbReference type="OrthoDB" id="9789556at2"/>
<sequence length="244" mass="27714">MSTQNPAHTKDNPQSNDQFDINESSYKTSHAAVRKARRFALQGLYEWLMTDHRFEQTGMSEWKENPPHDIAARTRASNAMHTVHLGYYHSMMREIPEQIDVLEALIAQHLDRQIDQIDMVEHAVLLIGAYELKHSLHIPYKVVLDEAMKLNTHFGATDAHKLINAVMDKLAAELRTVEVEADKGKGYKQKKQQAKADQLSTAQAEEAVVEQDNAEQATTEAPKTVEAEQQPRQPKLRIGLKSKK</sequence>
<dbReference type="Proteomes" id="UP000188357">
    <property type="component" value="Unassembled WGS sequence"/>
</dbReference>
<proteinExistence type="inferred from homology"/>
<dbReference type="GO" id="GO:0003723">
    <property type="term" value="F:RNA binding"/>
    <property type="evidence" value="ECO:0007669"/>
    <property type="project" value="UniProtKB-UniRule"/>
</dbReference>
<dbReference type="Pfam" id="PF01029">
    <property type="entry name" value="NusB"/>
    <property type="match status" value="1"/>
</dbReference>
<feature type="region of interest" description="Disordered" evidence="7">
    <location>
        <begin position="183"/>
        <end position="244"/>
    </location>
</feature>
<dbReference type="Gene3D" id="1.10.940.10">
    <property type="entry name" value="NusB-like"/>
    <property type="match status" value="1"/>
</dbReference>
<gene>
    <name evidence="6" type="primary">nusB</name>
    <name evidence="9" type="ORF">A1232T_01860</name>
</gene>
<evidence type="ECO:0000256" key="5">
    <source>
        <dbReference type="ARBA" id="ARBA00023163"/>
    </source>
</evidence>